<proteinExistence type="predicted"/>
<keyword evidence="3" id="KW-0732">Signal</keyword>
<dbReference type="InterPro" id="IPR033549">
    <property type="entry name" value="NFAM1"/>
</dbReference>
<evidence type="ECO:0000313" key="5">
    <source>
        <dbReference type="Proteomes" id="UP000503349"/>
    </source>
</evidence>
<dbReference type="GO" id="GO:0050853">
    <property type="term" value="P:B cell receptor signaling pathway"/>
    <property type="evidence" value="ECO:0007669"/>
    <property type="project" value="TreeGrafter"/>
</dbReference>
<feature type="signal peptide" evidence="3">
    <location>
        <begin position="1"/>
        <end position="26"/>
    </location>
</feature>
<dbReference type="GO" id="GO:0001819">
    <property type="term" value="P:positive regulation of cytokine production"/>
    <property type="evidence" value="ECO:0007669"/>
    <property type="project" value="InterPro"/>
</dbReference>
<feature type="compositionally biased region" description="Basic and acidic residues" evidence="1">
    <location>
        <begin position="163"/>
        <end position="177"/>
    </location>
</feature>
<evidence type="ECO:0000256" key="2">
    <source>
        <dbReference type="SAM" id="Phobius"/>
    </source>
</evidence>
<dbReference type="AlphaFoldDB" id="A0A6G1PBA3"/>
<dbReference type="Proteomes" id="UP000503349">
    <property type="component" value="Chromosome 3"/>
</dbReference>
<organism evidence="4 5">
    <name type="scientific">Channa argus</name>
    <name type="common">Northern snakehead</name>
    <name type="synonym">Ophicephalus argus</name>
    <dbReference type="NCBI Taxonomy" id="215402"/>
    <lineage>
        <taxon>Eukaryota</taxon>
        <taxon>Metazoa</taxon>
        <taxon>Chordata</taxon>
        <taxon>Craniata</taxon>
        <taxon>Vertebrata</taxon>
        <taxon>Euteleostomi</taxon>
        <taxon>Actinopterygii</taxon>
        <taxon>Neopterygii</taxon>
        <taxon>Teleostei</taxon>
        <taxon>Neoteleostei</taxon>
        <taxon>Acanthomorphata</taxon>
        <taxon>Anabantaria</taxon>
        <taxon>Anabantiformes</taxon>
        <taxon>Channoidei</taxon>
        <taxon>Channidae</taxon>
        <taxon>Channa</taxon>
    </lineage>
</organism>
<dbReference type="PANTHER" id="PTHR35680">
    <property type="entry name" value="NFAT ACTIVATION MOLECULE 1"/>
    <property type="match status" value="1"/>
</dbReference>
<keyword evidence="2" id="KW-0812">Transmembrane</keyword>
<keyword evidence="2" id="KW-0472">Membrane</keyword>
<feature type="compositionally biased region" description="Basic and acidic residues" evidence="1">
    <location>
        <begin position="215"/>
        <end position="231"/>
    </location>
</feature>
<feature type="region of interest" description="Disordered" evidence="1">
    <location>
        <begin position="208"/>
        <end position="252"/>
    </location>
</feature>
<dbReference type="GO" id="GO:0004888">
    <property type="term" value="F:transmembrane signaling receptor activity"/>
    <property type="evidence" value="ECO:0007669"/>
    <property type="project" value="InterPro"/>
</dbReference>
<name>A0A6G1PBA3_CHAAH</name>
<reference evidence="5" key="2">
    <citation type="submission" date="2019-02" db="EMBL/GenBank/DDBJ databases">
        <title>Opniocepnalus argus Var Kimnra genome.</title>
        <authorList>
            <person name="Zhou C."/>
            <person name="Xiao S."/>
        </authorList>
    </citation>
    <scope>NUCLEOTIDE SEQUENCE [LARGE SCALE GENOMIC DNA]</scope>
</reference>
<evidence type="ECO:0008006" key="6">
    <source>
        <dbReference type="Google" id="ProtNLM"/>
    </source>
</evidence>
<feature type="chain" id="PRO_5026332110" description="Immunoglobulin subtype domain-containing protein" evidence="3">
    <location>
        <begin position="27"/>
        <end position="252"/>
    </location>
</feature>
<keyword evidence="5" id="KW-1185">Reference proteome</keyword>
<keyword evidence="2" id="KW-1133">Transmembrane helix</keyword>
<dbReference type="GO" id="GO:0045577">
    <property type="term" value="P:regulation of B cell differentiation"/>
    <property type="evidence" value="ECO:0007669"/>
    <property type="project" value="InterPro"/>
</dbReference>
<dbReference type="EMBL" id="CM015714">
    <property type="protein sequence ID" value="KAF3687580.1"/>
    <property type="molecule type" value="Genomic_DNA"/>
</dbReference>
<sequence>MNSQTFWDIFFKFIWILFFLLPSVYSQTDTPTISLNHRVFVILTGEDLTITFNLNGPANESTKLTCSYLAETLIIPADQTGTRELKLVLKNPKISGEYYCEYQNTKVYWFLCVRDSPYSELGKDYTEVVIVAVLTGVLLVFSVVGSVYVFRGHLQISKGSKTGRKEKQKKEEAKNTDTEDGNVYIRTAPSTSVYASLDPRTKSIYDELDCSAASKKPDQQRPKPRNKEANKTKLQSTQHQDEGQFECVYENY</sequence>
<evidence type="ECO:0000256" key="1">
    <source>
        <dbReference type="SAM" id="MobiDB-lite"/>
    </source>
</evidence>
<dbReference type="GO" id="GO:0045121">
    <property type="term" value="C:membrane raft"/>
    <property type="evidence" value="ECO:0007669"/>
    <property type="project" value="TreeGrafter"/>
</dbReference>
<evidence type="ECO:0000313" key="4">
    <source>
        <dbReference type="EMBL" id="KAF3687580.1"/>
    </source>
</evidence>
<evidence type="ECO:0000256" key="3">
    <source>
        <dbReference type="SAM" id="SignalP"/>
    </source>
</evidence>
<accession>A0A6G1PBA3</accession>
<dbReference type="PANTHER" id="PTHR35680:SF1">
    <property type="entry name" value="NFAT ACTIVATION MOLECULE 1"/>
    <property type="match status" value="1"/>
</dbReference>
<feature type="region of interest" description="Disordered" evidence="1">
    <location>
        <begin position="160"/>
        <end position="182"/>
    </location>
</feature>
<protein>
    <recommendedName>
        <fullName evidence="6">Immunoglobulin subtype domain-containing protein</fullName>
    </recommendedName>
</protein>
<dbReference type="GO" id="GO:0050861">
    <property type="term" value="P:positive regulation of B cell receptor signaling pathway"/>
    <property type="evidence" value="ECO:0007669"/>
    <property type="project" value="InterPro"/>
</dbReference>
<gene>
    <name evidence="4" type="ORF">EXN66_Car003252</name>
</gene>
<feature type="transmembrane region" description="Helical" evidence="2">
    <location>
        <begin position="128"/>
        <end position="150"/>
    </location>
</feature>
<reference evidence="4 5" key="1">
    <citation type="submission" date="2019-02" db="EMBL/GenBank/DDBJ databases">
        <title>Opniocepnalus argus genome.</title>
        <authorList>
            <person name="Zhou C."/>
            <person name="Xiao S."/>
        </authorList>
    </citation>
    <scope>NUCLEOTIDE SEQUENCE [LARGE SCALE GENOMIC DNA]</scope>
    <source>
        <strain evidence="4">OARG1902GOOAL</strain>
        <tissue evidence="4">Muscle</tissue>
    </source>
</reference>